<dbReference type="Gene3D" id="1.10.10.1100">
    <property type="entry name" value="BFD-like [2Fe-2S]-binding domain"/>
    <property type="match status" value="1"/>
</dbReference>
<dbReference type="InterPro" id="IPR007419">
    <property type="entry name" value="BFD-like_2Fe2S-bd_dom"/>
</dbReference>
<organism evidence="6 7">
    <name type="scientific">Sediminispirochaeta smaragdinae (strain DSM 11293 / JCM 15392 / SEBR 4228)</name>
    <name type="common">Spirochaeta smaragdinae</name>
    <dbReference type="NCBI Taxonomy" id="573413"/>
    <lineage>
        <taxon>Bacteria</taxon>
        <taxon>Pseudomonadati</taxon>
        <taxon>Spirochaetota</taxon>
        <taxon>Spirochaetia</taxon>
        <taxon>Spirochaetales</taxon>
        <taxon>Spirochaetaceae</taxon>
        <taxon>Sediminispirochaeta</taxon>
    </lineage>
</organism>
<dbReference type="RefSeq" id="WP_013255726.1">
    <property type="nucleotide sequence ID" value="NC_014364.1"/>
</dbReference>
<dbReference type="GO" id="GO:0051536">
    <property type="term" value="F:iron-sulfur cluster binding"/>
    <property type="evidence" value="ECO:0007669"/>
    <property type="project" value="UniProtKB-KW"/>
</dbReference>
<dbReference type="Pfam" id="PF04324">
    <property type="entry name" value="Fer2_BFD"/>
    <property type="match status" value="1"/>
</dbReference>
<sequence>MSTKMQWVYTEKVKDHFVNPRNVLDDEDSFGADGTGMVGSMACGDQMLVAIKVRDGKIAECRWKTYGCASAIASTSMMSEMVTGMSLEEAYHITPKQITEALGGLPEHKFHCSVLGDKGLRAAIDDYLEKNGLENPFTKSVANIVCECVGVTDQAIEAAYKAGAVSYEAIQKATGAGTVCGKCREKTEAILEEMEHLYGKNHE</sequence>
<dbReference type="InterPro" id="IPR002871">
    <property type="entry name" value="NIF_FeS_clus_asmbl_NifU_N"/>
</dbReference>
<evidence type="ECO:0000313" key="6">
    <source>
        <dbReference type="EMBL" id="ADK82267.1"/>
    </source>
</evidence>
<dbReference type="KEGG" id="ssm:Spirs_3169"/>
<reference evidence="6 7" key="1">
    <citation type="journal article" date="2010" name="Stand. Genomic Sci.">
        <title>Complete genome sequence of Spirochaeta smaragdinae type strain (SEBR 4228).</title>
        <authorList>
            <person name="Mavromatis K."/>
            <person name="Yasawong M."/>
            <person name="Chertkov O."/>
            <person name="Lapidus A."/>
            <person name="Lucas S."/>
            <person name="Nolan M."/>
            <person name="Del Rio T.G."/>
            <person name="Tice H."/>
            <person name="Cheng J.F."/>
            <person name="Pitluck S."/>
            <person name="Liolios K."/>
            <person name="Ivanova N."/>
            <person name="Tapia R."/>
            <person name="Han C."/>
            <person name="Bruce D."/>
            <person name="Goodwin L."/>
            <person name="Pati A."/>
            <person name="Chen A."/>
            <person name="Palaniappan K."/>
            <person name="Land M."/>
            <person name="Hauser L."/>
            <person name="Chang Y.J."/>
            <person name="Jeffries C.D."/>
            <person name="Detter J.C."/>
            <person name="Rohde M."/>
            <person name="Brambilla E."/>
            <person name="Spring S."/>
            <person name="Goker M."/>
            <person name="Sikorski J."/>
            <person name="Woyke T."/>
            <person name="Bristow J."/>
            <person name="Eisen J.A."/>
            <person name="Markowitz V."/>
            <person name="Hugenholtz P."/>
            <person name="Klenk H.P."/>
            <person name="Kyrpides N.C."/>
        </authorList>
    </citation>
    <scope>NUCLEOTIDE SEQUENCE [LARGE SCALE GENOMIC DNA]</scope>
    <source>
        <strain evidence="7">DSM 11293 / JCM 15392 / SEBR 4228</strain>
    </source>
</reference>
<keyword evidence="3" id="KW-0411">Iron-sulfur</keyword>
<dbReference type="HOGENOM" id="CLU_079283_0_1_12"/>
<proteinExistence type="predicted"/>
<dbReference type="STRING" id="573413.Spirs_3169"/>
<dbReference type="PANTHER" id="PTHR10093">
    <property type="entry name" value="IRON-SULFUR CLUSTER ASSEMBLY ENZYME NIFU HOMOLOG"/>
    <property type="match status" value="1"/>
</dbReference>
<dbReference type="EMBL" id="CP002116">
    <property type="protein sequence ID" value="ADK82267.1"/>
    <property type="molecule type" value="Genomic_DNA"/>
</dbReference>
<dbReference type="CDD" id="cd06664">
    <property type="entry name" value="IscU_like"/>
    <property type="match status" value="1"/>
</dbReference>
<evidence type="ECO:0000259" key="5">
    <source>
        <dbReference type="Pfam" id="PF04324"/>
    </source>
</evidence>
<accession>E1R5D9</accession>
<dbReference type="eggNOG" id="COG2906">
    <property type="taxonomic scope" value="Bacteria"/>
</dbReference>
<gene>
    <name evidence="6" type="ordered locus">Spirs_3169</name>
</gene>
<keyword evidence="7" id="KW-1185">Reference proteome</keyword>
<evidence type="ECO:0000256" key="3">
    <source>
        <dbReference type="ARBA" id="ARBA00023014"/>
    </source>
</evidence>
<dbReference type="AlphaFoldDB" id="E1R5D9"/>
<dbReference type="GO" id="GO:0005506">
    <property type="term" value="F:iron ion binding"/>
    <property type="evidence" value="ECO:0007669"/>
    <property type="project" value="InterPro"/>
</dbReference>
<protein>
    <submittedName>
        <fullName evidence="6">Nitrogen-fixing NifU domain protein</fullName>
    </submittedName>
</protein>
<evidence type="ECO:0000259" key="4">
    <source>
        <dbReference type="Pfam" id="PF01592"/>
    </source>
</evidence>
<feature type="domain" description="NIF system FeS cluster assembly NifU N-terminal" evidence="4">
    <location>
        <begin position="9"/>
        <end position="131"/>
    </location>
</feature>
<feature type="domain" description="BFD-like [2Fe-2S]-binding" evidence="5">
    <location>
        <begin position="144"/>
        <end position="193"/>
    </location>
</feature>
<evidence type="ECO:0000256" key="1">
    <source>
        <dbReference type="ARBA" id="ARBA00022723"/>
    </source>
</evidence>
<name>E1R5D9_SEDSS</name>
<dbReference type="GO" id="GO:0016226">
    <property type="term" value="P:iron-sulfur cluster assembly"/>
    <property type="evidence" value="ECO:0007669"/>
    <property type="project" value="InterPro"/>
</dbReference>
<evidence type="ECO:0000313" key="7">
    <source>
        <dbReference type="Proteomes" id="UP000002318"/>
    </source>
</evidence>
<dbReference type="SUPFAM" id="SSF82649">
    <property type="entry name" value="SufE/NifU"/>
    <property type="match status" value="1"/>
</dbReference>
<keyword evidence="2" id="KW-0408">Iron</keyword>
<dbReference type="Proteomes" id="UP000002318">
    <property type="component" value="Chromosome"/>
</dbReference>
<evidence type="ECO:0000256" key="2">
    <source>
        <dbReference type="ARBA" id="ARBA00023004"/>
    </source>
</evidence>
<dbReference type="OrthoDB" id="9804157at2"/>
<keyword evidence="1" id="KW-0479">Metal-binding</keyword>
<dbReference type="eggNOG" id="COG0822">
    <property type="taxonomic scope" value="Bacteria"/>
</dbReference>
<dbReference type="Pfam" id="PF01592">
    <property type="entry name" value="NifU_N"/>
    <property type="match status" value="1"/>
</dbReference>
<dbReference type="InterPro" id="IPR041854">
    <property type="entry name" value="BFD-like_2Fe2S-bd_dom_sf"/>
</dbReference>
<dbReference type="Gene3D" id="3.90.1010.10">
    <property type="match status" value="1"/>
</dbReference>